<keyword evidence="2" id="KW-1185">Reference proteome</keyword>
<dbReference type="Proteomes" id="UP000014461">
    <property type="component" value="Unassembled WGS sequence"/>
</dbReference>
<gene>
    <name evidence="1" type="ORF">AALB_0888</name>
</gene>
<reference evidence="1" key="1">
    <citation type="journal article" date="2013" name="Genome Announc.">
        <title>Draft Genome Sequence of Agarivorans albus Strain MKT 106T, an Agarolytic Marine Bacterium.</title>
        <authorList>
            <person name="Yasuike M."/>
            <person name="Nakamura Y."/>
            <person name="Kai W."/>
            <person name="Fujiwara A."/>
            <person name="Fukui Y."/>
            <person name="Satomi M."/>
            <person name="Sano M."/>
        </authorList>
    </citation>
    <scope>NUCLEOTIDE SEQUENCE [LARGE SCALE GENOMIC DNA]</scope>
</reference>
<proteinExistence type="predicted"/>
<dbReference type="AlphaFoldDB" id="R9PHT1"/>
<dbReference type="RefSeq" id="WP_016400576.1">
    <property type="nucleotide sequence ID" value="NZ_BARX01000004.1"/>
</dbReference>
<dbReference type="EMBL" id="BARX01000004">
    <property type="protein sequence ID" value="GAD00808.1"/>
    <property type="molecule type" value="Genomic_DNA"/>
</dbReference>
<evidence type="ECO:0000313" key="1">
    <source>
        <dbReference type="EMBL" id="GAD00808.1"/>
    </source>
</evidence>
<evidence type="ECO:0000313" key="2">
    <source>
        <dbReference type="Proteomes" id="UP000014461"/>
    </source>
</evidence>
<protein>
    <submittedName>
        <fullName evidence="1">Uncharacterized protein</fullName>
    </submittedName>
</protein>
<accession>R9PHT1</accession>
<sequence>MTSLELKANQQLMHYRKNINHLNSAQVKDKASDKLVAAASPATMAKHTKQQALHSHSPLAQAALQSMLSLCQWDVSNLSDEELSEHF</sequence>
<organism evidence="1 2">
    <name type="scientific">Agarivorans albus MKT 106</name>
    <dbReference type="NCBI Taxonomy" id="1331007"/>
    <lineage>
        <taxon>Bacteria</taxon>
        <taxon>Pseudomonadati</taxon>
        <taxon>Pseudomonadota</taxon>
        <taxon>Gammaproteobacteria</taxon>
        <taxon>Alteromonadales</taxon>
        <taxon>Alteromonadaceae</taxon>
        <taxon>Agarivorans</taxon>
    </lineage>
</organism>
<comment type="caution">
    <text evidence="1">The sequence shown here is derived from an EMBL/GenBank/DDBJ whole genome shotgun (WGS) entry which is preliminary data.</text>
</comment>
<name>R9PHT1_AGAAL</name>